<dbReference type="PROSITE" id="PS51318">
    <property type="entry name" value="TAT"/>
    <property type="match status" value="1"/>
</dbReference>
<dbReference type="RefSeq" id="WP_074653536.1">
    <property type="nucleotide sequence ID" value="NZ_FNSD01000001.1"/>
</dbReference>
<evidence type="ECO:0008006" key="5">
    <source>
        <dbReference type="Google" id="ProtNLM"/>
    </source>
</evidence>
<dbReference type="EMBL" id="FNSD01000001">
    <property type="protein sequence ID" value="SEB79404.1"/>
    <property type="molecule type" value="Genomic_DNA"/>
</dbReference>
<feature type="region of interest" description="Disordered" evidence="1">
    <location>
        <begin position="99"/>
        <end position="119"/>
    </location>
</feature>
<feature type="signal peptide" evidence="2">
    <location>
        <begin position="1"/>
        <end position="29"/>
    </location>
</feature>
<feature type="compositionally biased region" description="Basic and acidic residues" evidence="1">
    <location>
        <begin position="109"/>
        <end position="119"/>
    </location>
</feature>
<organism evidence="3 4">
    <name type="scientific">Terriglobus roseus</name>
    <dbReference type="NCBI Taxonomy" id="392734"/>
    <lineage>
        <taxon>Bacteria</taxon>
        <taxon>Pseudomonadati</taxon>
        <taxon>Acidobacteriota</taxon>
        <taxon>Terriglobia</taxon>
        <taxon>Terriglobales</taxon>
        <taxon>Acidobacteriaceae</taxon>
        <taxon>Terriglobus</taxon>
    </lineage>
</organism>
<dbReference type="Gene3D" id="3.20.20.80">
    <property type="entry name" value="Glycosidases"/>
    <property type="match status" value="1"/>
</dbReference>
<dbReference type="InterPro" id="IPR006311">
    <property type="entry name" value="TAT_signal"/>
</dbReference>
<evidence type="ECO:0000313" key="4">
    <source>
        <dbReference type="Proteomes" id="UP000182409"/>
    </source>
</evidence>
<keyword evidence="2" id="KW-0732">Signal</keyword>
<dbReference type="AlphaFoldDB" id="A0A1H4M9H8"/>
<dbReference type="Proteomes" id="UP000182409">
    <property type="component" value="Unassembled WGS sequence"/>
</dbReference>
<dbReference type="PANTHER" id="PTHR36183">
    <property type="entry name" value="BETA-GLUCURONIDASE"/>
    <property type="match status" value="1"/>
</dbReference>
<accession>A0A1H4M9H8</accession>
<protein>
    <recommendedName>
        <fullName evidence="5">Alpha-L-arabinofuranosidase</fullName>
    </recommendedName>
</protein>
<reference evidence="3 4" key="1">
    <citation type="submission" date="2016-10" db="EMBL/GenBank/DDBJ databases">
        <authorList>
            <person name="de Groot N.N."/>
        </authorList>
    </citation>
    <scope>NUCLEOTIDE SEQUENCE [LARGE SCALE GENOMIC DNA]</scope>
    <source>
        <strain evidence="3 4">AB35.6</strain>
    </source>
</reference>
<dbReference type="InterPro" id="IPR017853">
    <property type="entry name" value="GH"/>
</dbReference>
<feature type="chain" id="PRO_5010194414" description="Alpha-L-arabinofuranosidase" evidence="2">
    <location>
        <begin position="30"/>
        <end position="516"/>
    </location>
</feature>
<dbReference type="PANTHER" id="PTHR36183:SF2">
    <property type="entry name" value="BETA-GLUCURONIDASE C-TERMINAL DOMAIN-CONTAINING PROTEIN"/>
    <property type="match status" value="1"/>
</dbReference>
<dbReference type="Gene3D" id="2.60.40.1180">
    <property type="entry name" value="Golgi alpha-mannosidase II"/>
    <property type="match status" value="1"/>
</dbReference>
<dbReference type="SUPFAM" id="SSF51445">
    <property type="entry name" value="(Trans)glycosidases"/>
    <property type="match status" value="1"/>
</dbReference>
<name>A0A1H4M9H8_9BACT</name>
<dbReference type="InterPro" id="IPR052974">
    <property type="entry name" value="GH79_Enzymes"/>
</dbReference>
<gene>
    <name evidence="3" type="ORF">SAMN05443244_1857</name>
</gene>
<evidence type="ECO:0000256" key="2">
    <source>
        <dbReference type="SAM" id="SignalP"/>
    </source>
</evidence>
<evidence type="ECO:0000313" key="3">
    <source>
        <dbReference type="EMBL" id="SEB79404.1"/>
    </source>
</evidence>
<dbReference type="OrthoDB" id="5166947at2"/>
<proteinExistence type="predicted"/>
<sequence length="516" mass="55505">MSFRPSRRRFLETSSLAAAALALPSILHAQDAGPSPVTLKIGSGVGPKVPVDFIGLSYENMQLEDPTFFAPENIGLVQQFRNMSARGVLRLGGNTSEFGWWQPTPETPAPKRVDSPWKHEGEPTSATVFAITPKAIDNLDGFLKATGWTCIYGLNLGYGTPETDIAEATYVFHKLGSRLQYFQVGNEVDLFKGHLRDPETWNVDAYLAEWLKIARAVQKALPAAKFGIPDVASDVTWLPQIAERWAGLEDKPNVITLSHHYYWSGPPSNPAANIENLLKIDPKVAKHAAMTKEAAVKMGPSVTWRMTEGNTVYRGGKSGVSDVLAAALWGADYLFQLMSDGYCGVNLHGGSGHAQAVSVGGVFHGEALMKDPTAPHPKPFYTPIANEGTLAGAGVDGKLNGKYVMEPAGYGMKFAAAFAGSTMLPVEFDPGGKNAVAYAAKRPDGKTIVAILNKEASEPIRITAPQFETIHVLTGSALDSPEAHVNTVVRETSSRRSATGQIFTLPPHMATLIVLN</sequence>
<evidence type="ECO:0000256" key="1">
    <source>
        <dbReference type="SAM" id="MobiDB-lite"/>
    </source>
</evidence>
<dbReference type="InterPro" id="IPR013780">
    <property type="entry name" value="Glyco_hydro_b"/>
</dbReference>